<dbReference type="RefSeq" id="WP_003440955.1">
    <property type="nucleotide sequence ID" value="NZ_ANZB01000001.1"/>
</dbReference>
<dbReference type="KEGG" id="cpae:CPAST_c03530"/>
<dbReference type="PANTHER" id="PTHR43863:SF2">
    <property type="entry name" value="MALTASE-GLUCOAMYLASE"/>
    <property type="match status" value="1"/>
</dbReference>
<evidence type="ECO:0000313" key="8">
    <source>
        <dbReference type="Proteomes" id="UP000028042"/>
    </source>
</evidence>
<dbReference type="CDD" id="cd06595">
    <property type="entry name" value="GH31_u1"/>
    <property type="match status" value="1"/>
</dbReference>
<dbReference type="AlphaFoldDB" id="A0A0H3J3G7"/>
<feature type="domain" description="Glycosyl hydrolase family 31 C-terminal" evidence="5">
    <location>
        <begin position="504"/>
        <end position="595"/>
    </location>
</feature>
<reference evidence="6 9" key="1">
    <citation type="journal article" date="2015" name="Genome Announc.">
        <title>Complete Genome Sequence of the Nitrogen-Fixing and Solvent-Producing Clostridium pasteurianum DSM 525.</title>
        <authorList>
            <person name="Poehlein A."/>
            <person name="Grosse-Honebrink A."/>
            <person name="Zhang Y."/>
            <person name="Minton N.P."/>
            <person name="Daniel R."/>
        </authorList>
    </citation>
    <scope>NUCLEOTIDE SEQUENCE [LARGE SCALE GENOMIC DNA]</scope>
    <source>
        <strain evidence="6">DSM 525</strain>
        <strain evidence="9">DSM 525 / ATCC 6013</strain>
    </source>
</reference>
<gene>
    <name evidence="6" type="primary">xylS</name>
    <name evidence="6" type="ORF">CLPA_c03530</name>
    <name evidence="7" type="ORF">CP6013_02795</name>
</gene>
<evidence type="ECO:0000313" key="9">
    <source>
        <dbReference type="Proteomes" id="UP000030905"/>
    </source>
</evidence>
<dbReference type="EMBL" id="CP009268">
    <property type="protein sequence ID" value="AJA50441.1"/>
    <property type="molecule type" value="Genomic_DNA"/>
</dbReference>
<dbReference type="Pfam" id="PF01055">
    <property type="entry name" value="Glyco_hydro_31_2nd"/>
    <property type="match status" value="1"/>
</dbReference>
<dbReference type="Pfam" id="PF17137">
    <property type="entry name" value="DUF5110"/>
    <property type="match status" value="1"/>
</dbReference>
<keyword evidence="2 6" id="KW-0326">Glycosidase</keyword>
<dbReference type="SUPFAM" id="SSF51445">
    <property type="entry name" value="(Trans)glycosidases"/>
    <property type="match status" value="1"/>
</dbReference>
<dbReference type="EC" id="3.2.1.177" evidence="6"/>
<evidence type="ECO:0000259" key="4">
    <source>
        <dbReference type="Pfam" id="PF17137"/>
    </source>
</evidence>
<dbReference type="eggNOG" id="COG1501">
    <property type="taxonomic scope" value="Bacteria"/>
</dbReference>
<dbReference type="InterPro" id="IPR013780">
    <property type="entry name" value="Glyco_hydro_b"/>
</dbReference>
<proteinExistence type="inferred from homology"/>
<accession>A0A0H3J3G7</accession>
<evidence type="ECO:0000256" key="2">
    <source>
        <dbReference type="RuleBase" id="RU361185"/>
    </source>
</evidence>
<dbReference type="Pfam" id="PF21365">
    <property type="entry name" value="Glyco_hydro_31_3rd"/>
    <property type="match status" value="1"/>
</dbReference>
<evidence type="ECO:0000313" key="7">
    <source>
        <dbReference type="EMBL" id="KRU13547.1"/>
    </source>
</evidence>
<dbReference type="Proteomes" id="UP000028042">
    <property type="component" value="Unassembled WGS sequence"/>
</dbReference>
<feature type="domain" description="Glycoside hydrolase family 31 TIM barrel" evidence="3">
    <location>
        <begin position="192"/>
        <end position="496"/>
    </location>
</feature>
<dbReference type="Gene3D" id="2.60.40.1180">
    <property type="entry name" value="Golgi alpha-mannosidase II"/>
    <property type="match status" value="2"/>
</dbReference>
<dbReference type="Gene3D" id="3.20.20.80">
    <property type="entry name" value="Glycosidases"/>
    <property type="match status" value="1"/>
</dbReference>
<dbReference type="GeneID" id="93072597"/>
<dbReference type="InterPro" id="IPR033403">
    <property type="entry name" value="DUF5110"/>
</dbReference>
<comment type="similarity">
    <text evidence="1 2">Belongs to the glycosyl hydrolase 31 family.</text>
</comment>
<feature type="domain" description="DUF5110" evidence="4">
    <location>
        <begin position="613"/>
        <end position="681"/>
    </location>
</feature>
<organism evidence="6 9">
    <name type="scientific">Clostridium pasteurianum DSM 525 = ATCC 6013</name>
    <dbReference type="NCBI Taxonomy" id="1262449"/>
    <lineage>
        <taxon>Bacteria</taxon>
        <taxon>Bacillati</taxon>
        <taxon>Bacillota</taxon>
        <taxon>Clostridia</taxon>
        <taxon>Eubacteriales</taxon>
        <taxon>Clostridiaceae</taxon>
        <taxon>Clostridium</taxon>
    </lineage>
</organism>
<name>A0A0H3J3G7_CLOPA</name>
<dbReference type="SUPFAM" id="SSF51011">
    <property type="entry name" value="Glycosyl hydrolase domain"/>
    <property type="match status" value="1"/>
</dbReference>
<dbReference type="InterPro" id="IPR051816">
    <property type="entry name" value="Glycosyl_Hydrolase_31"/>
</dbReference>
<dbReference type="EMBL" id="JPGY02000001">
    <property type="protein sequence ID" value="KRU13547.1"/>
    <property type="molecule type" value="Genomic_DNA"/>
</dbReference>
<dbReference type="InterPro" id="IPR017853">
    <property type="entry name" value="GH"/>
</dbReference>
<dbReference type="PANTHER" id="PTHR43863">
    <property type="entry name" value="HYDROLASE, PUTATIVE (AFU_ORTHOLOGUE AFUA_1G03140)-RELATED"/>
    <property type="match status" value="1"/>
</dbReference>
<evidence type="ECO:0000259" key="5">
    <source>
        <dbReference type="Pfam" id="PF21365"/>
    </source>
</evidence>
<evidence type="ECO:0000256" key="1">
    <source>
        <dbReference type="ARBA" id="ARBA00007806"/>
    </source>
</evidence>
<reference evidence="7" key="2">
    <citation type="submission" date="2015-10" db="EMBL/GenBank/DDBJ databases">
        <title>Improved Draft Genome Sequence of Clostridium pasteurianum Strain ATCC 6013 (DSM 525) Using a Hybrid Next-Generation Sequencing Approach.</title>
        <authorList>
            <person name="Pyne M.E."/>
            <person name="Utturkar S.M."/>
            <person name="Brown S.D."/>
            <person name="Moo-Young M."/>
            <person name="Chung D.A."/>
            <person name="Chou P.C."/>
        </authorList>
    </citation>
    <scope>NUCLEOTIDE SEQUENCE</scope>
    <source>
        <strain evidence="7">ATCC 6013</strain>
    </source>
</reference>
<evidence type="ECO:0000313" key="6">
    <source>
        <dbReference type="EMBL" id="AJA50441.1"/>
    </source>
</evidence>
<evidence type="ECO:0000259" key="3">
    <source>
        <dbReference type="Pfam" id="PF01055"/>
    </source>
</evidence>
<keyword evidence="2 6" id="KW-0378">Hydrolase</keyword>
<reference evidence="7 8" key="3">
    <citation type="journal article" name="Genome Announc.">
        <title>Improved Draft Genome Sequence of Clostridium pasteurianum Strain ATCC 6013 (DSM 525) Using a Hybrid Next-Generation Sequencing Approach.</title>
        <authorList>
            <person name="Pyne M.E."/>
            <person name="Utturkar S."/>
            <person name="Brown S.D."/>
            <person name="Moo-Young M."/>
            <person name="Chung D.A."/>
            <person name="Chou C.P."/>
        </authorList>
    </citation>
    <scope>NUCLEOTIDE SEQUENCE [LARGE SCALE GENOMIC DNA]</scope>
    <source>
        <strain evidence="7 8">ATCC 6013</strain>
    </source>
</reference>
<dbReference type="InterPro" id="IPR000322">
    <property type="entry name" value="Glyco_hydro_31_TIM"/>
</dbReference>
<dbReference type="KEGG" id="cpat:CLPA_c03530"/>
<dbReference type="GO" id="GO:0061634">
    <property type="term" value="F:alpha-D-xyloside xylohydrolase"/>
    <property type="evidence" value="ECO:0007669"/>
    <property type="project" value="UniProtKB-EC"/>
</dbReference>
<dbReference type="GO" id="GO:0005975">
    <property type="term" value="P:carbohydrate metabolic process"/>
    <property type="evidence" value="ECO:0007669"/>
    <property type="project" value="InterPro"/>
</dbReference>
<dbReference type="PATRIC" id="fig|1262449.3.peg.244"/>
<protein>
    <submittedName>
        <fullName evidence="6">Alpha-xylosidase</fullName>
        <ecNumber evidence="6">3.2.1.177</ecNumber>
    </submittedName>
    <submittedName>
        <fullName evidence="7">Glycoside hydrolase family 31</fullName>
    </submittedName>
</protein>
<sequence length="796" mass="92520">MRVIYKMKTHPECHRDAVVQGSNYRFTVLTSKLIRLEYNSKGLFEDRATQTVLNRNFPVPQFEIIDKENSLEIITDDVHMIYNKGKFTKSGLSFQVRGNVTNYHSIWHFGEETTDLKGTTRTLDHADGEIPLEHGLISKNGFSVIDDSHSLIISKDGWVVPRNEETIDFYFLGYGHSYQECLKDFYTLCGKTPLLPRYTLGNWWSRYHKYTETEYKELMKRFEKEQIPFSIAVIDMDWHLVDIDPKFGSGWTGYTWNKDFFPDPEGFMNWLHKNHMKITLNVHPADGVRSFEDNYIKMAKALGINYEKGEKINFDITDEEFLDAYFQYLHNPLEDEGVDFWWIDWQSGNLSKIPGLDPLWMLNHYHYLDSKRRGTRPLIFSRYSGFGSHRYPIGFSGDTVISWESLDFQPYFTANASNAGYSWWSHDIGGHMHGYKDDELCTRWVQFGVFSPIMRLHSTDNPFNGKEPWNYNKISELTMKKYLKLRHALIPYLYTMNRYASREGKPLLRPMYYLEPEQPETYEVPNEYYFGTELIACPITKTIDKKASVAKVNAWIPKGLWFDFFNGRIYTGNRMASLYRGIEDIPVLAKAGAIVPMTDLTEYTNEVNNPKALEVKIFAGNSGEFHLYEDAGDTAEDLDENWADTIMKLNWCEHPEFIIEAAKGNISVLPKKRSFKLKFYGITNNNILLKINDIEVESSVIYDDKMHLLTVHIPKVDILNKITIRFLNRTEVANNNIVSEAYEFLHNCQIEYDLKSNIYNYIKEAPNSISAISSLAALNLEPTIFGALCEILSAKY</sequence>
<dbReference type="Proteomes" id="UP000030905">
    <property type="component" value="Chromosome"/>
</dbReference>
<keyword evidence="9" id="KW-1185">Reference proteome</keyword>
<dbReference type="InterPro" id="IPR048395">
    <property type="entry name" value="Glyco_hydro_31_C"/>
</dbReference>